<protein>
    <submittedName>
        <fullName evidence="1">Uncharacterized protein</fullName>
    </submittedName>
</protein>
<accession>A0ABP8NCN8</accession>
<dbReference type="Proteomes" id="UP001500840">
    <property type="component" value="Unassembled WGS sequence"/>
</dbReference>
<evidence type="ECO:0000313" key="1">
    <source>
        <dbReference type="EMBL" id="GAA4463098.1"/>
    </source>
</evidence>
<gene>
    <name evidence="1" type="ORF">GCM10023156_47820</name>
</gene>
<name>A0ABP8NCN8_9BACT</name>
<reference evidence="2" key="1">
    <citation type="journal article" date="2019" name="Int. J. Syst. Evol. Microbiol.">
        <title>The Global Catalogue of Microorganisms (GCM) 10K type strain sequencing project: providing services to taxonomists for standard genome sequencing and annotation.</title>
        <authorList>
            <consortium name="The Broad Institute Genomics Platform"/>
            <consortium name="The Broad Institute Genome Sequencing Center for Infectious Disease"/>
            <person name="Wu L."/>
            <person name="Ma J."/>
        </authorList>
    </citation>
    <scope>NUCLEOTIDE SEQUENCE [LARGE SCALE GENOMIC DNA]</scope>
    <source>
        <strain evidence="2">JCM 17759</strain>
    </source>
</reference>
<keyword evidence="2" id="KW-1185">Reference proteome</keyword>
<comment type="caution">
    <text evidence="1">The sequence shown here is derived from an EMBL/GenBank/DDBJ whole genome shotgun (WGS) entry which is preliminary data.</text>
</comment>
<dbReference type="EMBL" id="BAABGA010000064">
    <property type="protein sequence ID" value="GAA4463098.1"/>
    <property type="molecule type" value="Genomic_DNA"/>
</dbReference>
<proteinExistence type="predicted"/>
<evidence type="ECO:0000313" key="2">
    <source>
        <dbReference type="Proteomes" id="UP001500840"/>
    </source>
</evidence>
<sequence>MAADKASSQPWDATWQIALARFDKLVVDRLVLASVRDVIATLIDMPEIRGLFIKSSMFTAFVTPYSSYPDFFNGRRITIDADGDSAVTVRFLRVGFDQSPSEHTFTVDVAPTQIAALCREYL</sequence>
<dbReference type="RefSeq" id="WP_339944035.1">
    <property type="nucleotide sequence ID" value="NZ_BAABGA010000064.1"/>
</dbReference>
<organism evidence="1 2">
    <name type="scientific">Novipirellula rosea</name>
    <dbReference type="NCBI Taxonomy" id="1031540"/>
    <lineage>
        <taxon>Bacteria</taxon>
        <taxon>Pseudomonadati</taxon>
        <taxon>Planctomycetota</taxon>
        <taxon>Planctomycetia</taxon>
        <taxon>Pirellulales</taxon>
        <taxon>Pirellulaceae</taxon>
        <taxon>Novipirellula</taxon>
    </lineage>
</organism>